<accession>A0A151S6V6</accession>
<keyword evidence="2" id="KW-1185">Reference proteome</keyword>
<dbReference type="Gramene" id="C.cajan_28449.t">
    <property type="protein sequence ID" value="C.cajan_28449.t.cds1"/>
    <property type="gene ID" value="C.cajan_28449"/>
</dbReference>
<dbReference type="InterPro" id="IPR011990">
    <property type="entry name" value="TPR-like_helical_dom_sf"/>
</dbReference>
<dbReference type="Proteomes" id="UP000075243">
    <property type="component" value="Unassembled WGS sequence"/>
</dbReference>
<dbReference type="AlphaFoldDB" id="A0A151S6V6"/>
<evidence type="ECO:0000313" key="2">
    <source>
        <dbReference type="Proteomes" id="UP000075243"/>
    </source>
</evidence>
<gene>
    <name evidence="1" type="ORF">KK1_027692</name>
</gene>
<reference evidence="1" key="1">
    <citation type="journal article" date="2012" name="Nat. Biotechnol.">
        <title>Draft genome sequence of pigeonpea (Cajanus cajan), an orphan legume crop of resource-poor farmers.</title>
        <authorList>
            <person name="Varshney R.K."/>
            <person name="Chen W."/>
            <person name="Li Y."/>
            <person name="Bharti A.K."/>
            <person name="Saxena R.K."/>
            <person name="Schlueter J.A."/>
            <person name="Donoghue M.T."/>
            <person name="Azam S."/>
            <person name="Fan G."/>
            <person name="Whaley A.M."/>
            <person name="Farmer A.D."/>
            <person name="Sheridan J."/>
            <person name="Iwata A."/>
            <person name="Tuteja R."/>
            <person name="Penmetsa R.V."/>
            <person name="Wu W."/>
            <person name="Upadhyaya H.D."/>
            <person name="Yang S.P."/>
            <person name="Shah T."/>
            <person name="Saxena K.B."/>
            <person name="Michael T."/>
            <person name="McCombie W.R."/>
            <person name="Yang B."/>
            <person name="Zhang G."/>
            <person name="Yang H."/>
            <person name="Wang J."/>
            <person name="Spillane C."/>
            <person name="Cook D.R."/>
            <person name="May G.D."/>
            <person name="Xu X."/>
            <person name="Jackson S.A."/>
        </authorList>
    </citation>
    <scope>NUCLEOTIDE SEQUENCE [LARGE SCALE GENOMIC DNA]</scope>
</reference>
<proteinExistence type="predicted"/>
<organism evidence="1 2">
    <name type="scientific">Cajanus cajan</name>
    <name type="common">Pigeon pea</name>
    <name type="synonym">Cajanus indicus</name>
    <dbReference type="NCBI Taxonomy" id="3821"/>
    <lineage>
        <taxon>Eukaryota</taxon>
        <taxon>Viridiplantae</taxon>
        <taxon>Streptophyta</taxon>
        <taxon>Embryophyta</taxon>
        <taxon>Tracheophyta</taxon>
        <taxon>Spermatophyta</taxon>
        <taxon>Magnoliopsida</taxon>
        <taxon>eudicotyledons</taxon>
        <taxon>Gunneridae</taxon>
        <taxon>Pentapetalae</taxon>
        <taxon>rosids</taxon>
        <taxon>fabids</taxon>
        <taxon>Fabales</taxon>
        <taxon>Fabaceae</taxon>
        <taxon>Papilionoideae</taxon>
        <taxon>50 kb inversion clade</taxon>
        <taxon>NPAAA clade</taxon>
        <taxon>indigoferoid/millettioid clade</taxon>
        <taxon>Phaseoleae</taxon>
        <taxon>Cajanus</taxon>
    </lineage>
</organism>
<name>A0A151S6V6_CAJCA</name>
<dbReference type="EMBL" id="KQ483453">
    <property type="protein sequence ID" value="KYP50536.1"/>
    <property type="molecule type" value="Genomic_DNA"/>
</dbReference>
<evidence type="ECO:0000313" key="1">
    <source>
        <dbReference type="EMBL" id="KYP50536.1"/>
    </source>
</evidence>
<dbReference type="Gene3D" id="1.25.40.10">
    <property type="entry name" value="Tetratricopeptide repeat domain"/>
    <property type="match status" value="1"/>
</dbReference>
<sequence>MHRDFALKPDLVTYTILIYNVWNSKNLREPTRLVVVLHREGFKPDCFLYNTT</sequence>
<protein>
    <submittedName>
        <fullName evidence="1">Pentatricopeptide repeat-containing protein At2g17670 family</fullName>
    </submittedName>
</protein>